<keyword evidence="2" id="KW-1185">Reference proteome</keyword>
<evidence type="ECO:0000313" key="1">
    <source>
        <dbReference type="EMBL" id="KAF7296447.1"/>
    </source>
</evidence>
<dbReference type="Proteomes" id="UP000613580">
    <property type="component" value="Unassembled WGS sequence"/>
</dbReference>
<protein>
    <submittedName>
        <fullName evidence="1">Uncharacterized protein</fullName>
    </submittedName>
</protein>
<organism evidence="1 2">
    <name type="scientific">Mycena chlorophos</name>
    <name type="common">Agaric fungus</name>
    <name type="synonym">Agaricus chlorophos</name>
    <dbReference type="NCBI Taxonomy" id="658473"/>
    <lineage>
        <taxon>Eukaryota</taxon>
        <taxon>Fungi</taxon>
        <taxon>Dikarya</taxon>
        <taxon>Basidiomycota</taxon>
        <taxon>Agaricomycotina</taxon>
        <taxon>Agaricomycetes</taxon>
        <taxon>Agaricomycetidae</taxon>
        <taxon>Agaricales</taxon>
        <taxon>Marasmiineae</taxon>
        <taxon>Mycenaceae</taxon>
        <taxon>Mycena</taxon>
    </lineage>
</organism>
<gene>
    <name evidence="1" type="ORF">HMN09_01051100</name>
</gene>
<accession>A0A8H6VWI2</accession>
<sequence length="76" mass="8275">MRSCSASGPWAPSRRTSPFGSVLNSAIDPLLDIMSRVEQTSENERGFVQLASRIELLTPIVADKKAQEGKQIVESS</sequence>
<proteinExistence type="predicted"/>
<comment type="caution">
    <text evidence="1">The sequence shown here is derived from an EMBL/GenBank/DDBJ whole genome shotgun (WGS) entry which is preliminary data.</text>
</comment>
<dbReference type="OrthoDB" id="3069255at2759"/>
<evidence type="ECO:0000313" key="2">
    <source>
        <dbReference type="Proteomes" id="UP000613580"/>
    </source>
</evidence>
<dbReference type="EMBL" id="JACAZE010000016">
    <property type="protein sequence ID" value="KAF7296447.1"/>
    <property type="molecule type" value="Genomic_DNA"/>
</dbReference>
<name>A0A8H6VWI2_MYCCL</name>
<reference evidence="1" key="1">
    <citation type="submission" date="2020-05" db="EMBL/GenBank/DDBJ databases">
        <title>Mycena genomes resolve the evolution of fungal bioluminescence.</title>
        <authorList>
            <person name="Tsai I.J."/>
        </authorList>
    </citation>
    <scope>NUCLEOTIDE SEQUENCE</scope>
    <source>
        <strain evidence="1">110903Hualien_Pintung</strain>
    </source>
</reference>
<dbReference type="AlphaFoldDB" id="A0A8H6VWI2"/>